<dbReference type="PIRSF" id="PIRSF020481">
    <property type="entry name" value="BAP"/>
    <property type="match status" value="1"/>
</dbReference>
<dbReference type="InterPro" id="IPR052726">
    <property type="entry name" value="Phage_Baseplate_Hub"/>
</dbReference>
<sequence length="372" mass="39581">MTTEFQPIQFVDADAQGISTELIQAYEKATGITLYPGDPRRIFFLQLVPVLLALKNDINYTGNQNLLPFADGDVLDALGDRIGVPRLAAQPATVTIRFTLSSIQLDPVAVPIGTRVTPDGSIYFATTQELVIAAGATTGDVTAESTEGGEKYNGFVAGQINILVDPVPYVASVTNTDISSGGSDAETDDAYRERQRLAPSSFSVAGPTNAYIFWAMSADVTIVDVAVTSPSAGVVNVYPLLKDGGIPNQTILDKVLAEVNASDRRPLTDQVSVLAPTAVNYDITLTYYISAERSTEEAAIRAAIENAGGAIDQYEAWQKAKLGRAVTPDDLLSKMYAVGAYRVVATSPVYTAINANEVAIRNLKTVTYGGLI</sequence>
<dbReference type="Pfam" id="PF04865">
    <property type="entry name" value="Baseplate_J"/>
    <property type="match status" value="1"/>
</dbReference>
<dbReference type="Pfam" id="PF26078">
    <property type="entry name" value="Baseplate_J_M"/>
    <property type="match status" value="1"/>
</dbReference>
<dbReference type="PANTHER" id="PTHR35862:SF1">
    <property type="entry name" value="FELS-2 PROPHAGE PROTEIN"/>
    <property type="match status" value="1"/>
</dbReference>
<organism evidence="3 4">
    <name type="scientific">Ferviditalea candida</name>
    <dbReference type="NCBI Taxonomy" id="3108399"/>
    <lineage>
        <taxon>Bacteria</taxon>
        <taxon>Bacillati</taxon>
        <taxon>Bacillota</taxon>
        <taxon>Bacilli</taxon>
        <taxon>Bacillales</taxon>
        <taxon>Paenibacillaceae</taxon>
        <taxon>Ferviditalea</taxon>
    </lineage>
</organism>
<dbReference type="InterPro" id="IPR014507">
    <property type="entry name" value="Baseplate_assembly_J_pred"/>
</dbReference>
<dbReference type="EMBL" id="JAYJLD010000027">
    <property type="protein sequence ID" value="MEB3103092.1"/>
    <property type="molecule type" value="Genomic_DNA"/>
</dbReference>
<gene>
    <name evidence="3" type="ORF">VF724_15655</name>
</gene>
<name>A0ABU5ZKP2_9BACL</name>
<dbReference type="Proteomes" id="UP001310386">
    <property type="component" value="Unassembled WGS sequence"/>
</dbReference>
<proteinExistence type="predicted"/>
<dbReference type="InterPro" id="IPR058531">
    <property type="entry name" value="Baseplate_J_M"/>
</dbReference>
<feature type="domain" description="Baseplate J-like central" evidence="2">
    <location>
        <begin position="204"/>
        <end position="275"/>
    </location>
</feature>
<evidence type="ECO:0000313" key="4">
    <source>
        <dbReference type="Proteomes" id="UP001310386"/>
    </source>
</evidence>
<feature type="domain" description="Baseplate protein J-like barrel" evidence="1">
    <location>
        <begin position="95"/>
        <end position="182"/>
    </location>
</feature>
<protein>
    <submittedName>
        <fullName evidence="3">Baseplate J/gp47 family protein</fullName>
    </submittedName>
</protein>
<dbReference type="PANTHER" id="PTHR35862">
    <property type="entry name" value="FELS-2 PROPHAGE PROTEIN"/>
    <property type="match status" value="1"/>
</dbReference>
<keyword evidence="4" id="KW-1185">Reference proteome</keyword>
<evidence type="ECO:0000259" key="2">
    <source>
        <dbReference type="Pfam" id="PF26078"/>
    </source>
</evidence>
<evidence type="ECO:0000313" key="3">
    <source>
        <dbReference type="EMBL" id="MEB3103092.1"/>
    </source>
</evidence>
<accession>A0ABU5ZKP2</accession>
<dbReference type="InterPro" id="IPR006949">
    <property type="entry name" value="Barrel_Baseplate_J-like"/>
</dbReference>
<evidence type="ECO:0000259" key="1">
    <source>
        <dbReference type="Pfam" id="PF04865"/>
    </source>
</evidence>
<reference evidence="3" key="1">
    <citation type="submission" date="2023-12" db="EMBL/GenBank/DDBJ databases">
        <title>Fervidustalea candida gen. nov., sp. nov., a novel member of the family Paenibacillaceae isolated from a geothermal area.</title>
        <authorList>
            <person name="Li W.-J."/>
            <person name="Jiao J.-Y."/>
            <person name="Chen Y."/>
        </authorList>
    </citation>
    <scope>NUCLEOTIDE SEQUENCE</scope>
    <source>
        <strain evidence="3">SYSU GA230002</strain>
    </source>
</reference>
<comment type="caution">
    <text evidence="3">The sequence shown here is derived from an EMBL/GenBank/DDBJ whole genome shotgun (WGS) entry which is preliminary data.</text>
</comment>
<dbReference type="RefSeq" id="WP_371755219.1">
    <property type="nucleotide sequence ID" value="NZ_JAYJLD010000027.1"/>
</dbReference>